<dbReference type="CDD" id="cd11386">
    <property type="entry name" value="MCP_signal"/>
    <property type="match status" value="1"/>
</dbReference>
<name>A0ABU9CE40_9BURK</name>
<reference evidence="9 10" key="1">
    <citation type="submission" date="2024-04" db="EMBL/GenBank/DDBJ databases">
        <title>Novel species of the genus Ideonella isolated from streams.</title>
        <authorList>
            <person name="Lu H."/>
        </authorList>
    </citation>
    <scope>NUCLEOTIDE SEQUENCE [LARGE SCALE GENOMIC DNA]</scope>
    <source>
        <strain evidence="9 10">DXS22W</strain>
    </source>
</reference>
<keyword evidence="6" id="KW-0472">Membrane</keyword>
<dbReference type="SMART" id="SM00304">
    <property type="entry name" value="HAMP"/>
    <property type="match status" value="1"/>
</dbReference>
<dbReference type="Pfam" id="PF00015">
    <property type="entry name" value="MCPsignal"/>
    <property type="match status" value="1"/>
</dbReference>
<comment type="similarity">
    <text evidence="2">Belongs to the methyl-accepting chemotaxis (MCP) protein family.</text>
</comment>
<sequence>MKLSTRLWLPTIVQLTVVVALAGLMAVRTQSNIAESNAQQAAQQTKLEDASDWRGLTASNIVRTLASVQGDDPKVAAALKPQIEATTAKISELQKRIESLADTPEEKDALAKVAETRKAYIAARDEVRKLKADGKHEEATAALDSKMRPKVEAYTAAQTAFLTLQQTRSNALREATGRDRMRTVWAVVGVMLVVVAGMAIGALLTVRAIARPMKELADTAHRIGEGDLTVNIDTSRHDEIGEVMNSLAHMRDALQRVVGEVQQVAESIQVASTEVASGNQDLSQRTEQAASNLQQTASSIEELTGTVRQSADSAAQANQLAASAQNVAQRGGEVVSQVVSTMDEINHASKKISDIIGTIDGIAFQTNILALNAAVEAARAGEQGRGFAVVAGEVRSLAQRSAEAAREIKSLIGASVEKVESGSRLVQDAGSTMSEIVTSVSRVTDIIGEISAAAGEQSSGIGLVNSAVSNLDQMTQQNAALVEESAAAAESLREQAHRLAEVVSTFKVNGSTARASHAVAAPRPAANRPASSLASAGSAQATATATATATRTPSPAPARPATPAPTAAPARPADVAQAAIGQARDSSARSTAPASRAVSDDDWETF</sequence>
<feature type="compositionally biased region" description="Low complexity" evidence="5">
    <location>
        <begin position="564"/>
        <end position="597"/>
    </location>
</feature>
<protein>
    <submittedName>
        <fullName evidence="9">Methyl-accepting chemotaxis protein</fullName>
    </submittedName>
</protein>
<feature type="transmembrane region" description="Helical" evidence="6">
    <location>
        <begin position="6"/>
        <end position="27"/>
    </location>
</feature>
<keyword evidence="3" id="KW-0807">Transducer</keyword>
<dbReference type="SUPFAM" id="SSF58104">
    <property type="entry name" value="Methyl-accepting chemotaxis protein (MCP) signaling domain"/>
    <property type="match status" value="1"/>
</dbReference>
<feature type="domain" description="HAMP" evidence="8">
    <location>
        <begin position="207"/>
        <end position="259"/>
    </location>
</feature>
<dbReference type="PRINTS" id="PR00260">
    <property type="entry name" value="CHEMTRNSDUCR"/>
</dbReference>
<evidence type="ECO:0000259" key="7">
    <source>
        <dbReference type="PROSITE" id="PS50111"/>
    </source>
</evidence>
<evidence type="ECO:0000313" key="10">
    <source>
        <dbReference type="Proteomes" id="UP001365405"/>
    </source>
</evidence>
<dbReference type="PANTHER" id="PTHR43531">
    <property type="entry name" value="PROTEIN ICFG"/>
    <property type="match status" value="1"/>
</dbReference>
<dbReference type="InterPro" id="IPR004090">
    <property type="entry name" value="Chemotax_Me-accpt_rcpt"/>
</dbReference>
<dbReference type="SMART" id="SM00283">
    <property type="entry name" value="MA"/>
    <property type="match status" value="1"/>
</dbReference>
<organism evidence="9 10">
    <name type="scientific">Pseudaquabacterium inlustre</name>
    <dbReference type="NCBI Taxonomy" id="2984192"/>
    <lineage>
        <taxon>Bacteria</taxon>
        <taxon>Pseudomonadati</taxon>
        <taxon>Pseudomonadota</taxon>
        <taxon>Betaproteobacteria</taxon>
        <taxon>Burkholderiales</taxon>
        <taxon>Sphaerotilaceae</taxon>
        <taxon>Pseudaquabacterium</taxon>
    </lineage>
</organism>
<feature type="compositionally biased region" description="Pro residues" evidence="5">
    <location>
        <begin position="554"/>
        <end position="563"/>
    </location>
</feature>
<feature type="compositionally biased region" description="Low complexity" evidence="5">
    <location>
        <begin position="514"/>
        <end position="553"/>
    </location>
</feature>
<dbReference type="EMBL" id="JBBUTH010000001">
    <property type="protein sequence ID" value="MEK8048964.1"/>
    <property type="molecule type" value="Genomic_DNA"/>
</dbReference>
<dbReference type="Pfam" id="PF12729">
    <property type="entry name" value="4HB_MCP_1"/>
    <property type="match status" value="1"/>
</dbReference>
<keyword evidence="1" id="KW-0488">Methylation</keyword>
<dbReference type="Gene3D" id="1.10.287.950">
    <property type="entry name" value="Methyl-accepting chemotaxis protein"/>
    <property type="match status" value="1"/>
</dbReference>
<dbReference type="InterPro" id="IPR004089">
    <property type="entry name" value="MCPsignal_dom"/>
</dbReference>
<dbReference type="Proteomes" id="UP001365405">
    <property type="component" value="Unassembled WGS sequence"/>
</dbReference>
<feature type="coiled-coil region" evidence="4">
    <location>
        <begin position="83"/>
        <end position="133"/>
    </location>
</feature>
<dbReference type="CDD" id="cd19411">
    <property type="entry name" value="MCP2201-like_sensor"/>
    <property type="match status" value="1"/>
</dbReference>
<dbReference type="PANTHER" id="PTHR43531:SF14">
    <property type="entry name" value="METHYL-ACCEPTING CHEMOTAXIS PROTEIN I-RELATED"/>
    <property type="match status" value="1"/>
</dbReference>
<evidence type="ECO:0000313" key="9">
    <source>
        <dbReference type="EMBL" id="MEK8048964.1"/>
    </source>
</evidence>
<dbReference type="InterPro" id="IPR003660">
    <property type="entry name" value="HAMP_dom"/>
</dbReference>
<evidence type="ECO:0000256" key="6">
    <source>
        <dbReference type="SAM" id="Phobius"/>
    </source>
</evidence>
<dbReference type="InterPro" id="IPR047347">
    <property type="entry name" value="YvaQ-like_sensor"/>
</dbReference>
<keyword evidence="10" id="KW-1185">Reference proteome</keyword>
<dbReference type="PROSITE" id="PS50111">
    <property type="entry name" value="CHEMOTAXIS_TRANSDUC_2"/>
    <property type="match status" value="1"/>
</dbReference>
<dbReference type="InterPro" id="IPR024478">
    <property type="entry name" value="HlyB_4HB_MCP"/>
</dbReference>
<keyword evidence="6" id="KW-0812">Transmembrane</keyword>
<dbReference type="InterPro" id="IPR051310">
    <property type="entry name" value="MCP_chemotaxis"/>
</dbReference>
<dbReference type="RefSeq" id="WP_341408639.1">
    <property type="nucleotide sequence ID" value="NZ_JBBUTH010000001.1"/>
</dbReference>
<keyword evidence="4" id="KW-0175">Coiled coil</keyword>
<evidence type="ECO:0000256" key="2">
    <source>
        <dbReference type="ARBA" id="ARBA00029447"/>
    </source>
</evidence>
<comment type="caution">
    <text evidence="9">The sequence shown here is derived from an EMBL/GenBank/DDBJ whole genome shotgun (WGS) entry which is preliminary data.</text>
</comment>
<evidence type="ECO:0000256" key="4">
    <source>
        <dbReference type="SAM" id="Coils"/>
    </source>
</evidence>
<keyword evidence="6" id="KW-1133">Transmembrane helix</keyword>
<evidence type="ECO:0000259" key="8">
    <source>
        <dbReference type="PROSITE" id="PS50885"/>
    </source>
</evidence>
<dbReference type="CDD" id="cd06225">
    <property type="entry name" value="HAMP"/>
    <property type="match status" value="1"/>
</dbReference>
<proteinExistence type="inferred from homology"/>
<gene>
    <name evidence="9" type="ORF">AACH10_01785</name>
</gene>
<feature type="transmembrane region" description="Helical" evidence="6">
    <location>
        <begin position="183"/>
        <end position="204"/>
    </location>
</feature>
<accession>A0ABU9CE40</accession>
<dbReference type="PROSITE" id="PS50885">
    <property type="entry name" value="HAMP"/>
    <property type="match status" value="1"/>
</dbReference>
<evidence type="ECO:0000256" key="1">
    <source>
        <dbReference type="ARBA" id="ARBA00022481"/>
    </source>
</evidence>
<evidence type="ECO:0000256" key="3">
    <source>
        <dbReference type="PROSITE-ProRule" id="PRU00284"/>
    </source>
</evidence>
<dbReference type="Pfam" id="PF00672">
    <property type="entry name" value="HAMP"/>
    <property type="match status" value="1"/>
</dbReference>
<feature type="region of interest" description="Disordered" evidence="5">
    <location>
        <begin position="514"/>
        <end position="606"/>
    </location>
</feature>
<evidence type="ECO:0000256" key="5">
    <source>
        <dbReference type="SAM" id="MobiDB-lite"/>
    </source>
</evidence>
<feature type="domain" description="Methyl-accepting transducer" evidence="7">
    <location>
        <begin position="264"/>
        <end position="493"/>
    </location>
</feature>